<proteinExistence type="predicted"/>
<name>A0ABS4TN61_9PSEU</name>
<dbReference type="PROSITE" id="PS50231">
    <property type="entry name" value="RICIN_B_LECTIN"/>
    <property type="match status" value="1"/>
</dbReference>
<dbReference type="CDD" id="cd00161">
    <property type="entry name" value="beta-trefoil_Ricin-like"/>
    <property type="match status" value="1"/>
</dbReference>
<dbReference type="Gene3D" id="2.80.10.50">
    <property type="match status" value="2"/>
</dbReference>
<dbReference type="PANTHER" id="PTHR40469:SF2">
    <property type="entry name" value="GALACTOSE-BINDING DOMAIN-LIKE SUPERFAMILY PROTEIN"/>
    <property type="match status" value="1"/>
</dbReference>
<evidence type="ECO:0000313" key="3">
    <source>
        <dbReference type="Proteomes" id="UP001519332"/>
    </source>
</evidence>
<protein>
    <recommendedName>
        <fullName evidence="1">Ricin B lectin domain-containing protein</fullName>
    </recommendedName>
</protein>
<dbReference type="Proteomes" id="UP001519332">
    <property type="component" value="Unassembled WGS sequence"/>
</dbReference>
<comment type="caution">
    <text evidence="2">The sequence shown here is derived from an EMBL/GenBank/DDBJ whole genome shotgun (WGS) entry which is preliminary data.</text>
</comment>
<dbReference type="PANTHER" id="PTHR40469">
    <property type="entry name" value="SECRETED GLYCOSYL HYDROLASE"/>
    <property type="match status" value="1"/>
</dbReference>
<gene>
    <name evidence="2" type="ORF">JOF56_006236</name>
</gene>
<dbReference type="Pfam" id="PF00652">
    <property type="entry name" value="Ricin_B_lectin"/>
    <property type="match status" value="1"/>
</dbReference>
<dbReference type="InterPro" id="IPR029010">
    <property type="entry name" value="ThuA-like"/>
</dbReference>
<dbReference type="Gene3D" id="3.40.50.880">
    <property type="match status" value="1"/>
</dbReference>
<dbReference type="InterPro" id="IPR035992">
    <property type="entry name" value="Ricin_B-like_lectins"/>
</dbReference>
<feature type="domain" description="Ricin B lectin" evidence="1">
    <location>
        <begin position="283"/>
        <end position="421"/>
    </location>
</feature>
<dbReference type="SUPFAM" id="SSF52317">
    <property type="entry name" value="Class I glutamine amidotransferase-like"/>
    <property type="match status" value="1"/>
</dbReference>
<dbReference type="SMART" id="SM00458">
    <property type="entry name" value="RICIN"/>
    <property type="match status" value="1"/>
</dbReference>
<dbReference type="Pfam" id="PF06283">
    <property type="entry name" value="ThuA"/>
    <property type="match status" value="1"/>
</dbReference>
<dbReference type="EMBL" id="JAGINW010000001">
    <property type="protein sequence ID" value="MBP2325851.1"/>
    <property type="molecule type" value="Genomic_DNA"/>
</dbReference>
<organism evidence="2 3">
    <name type="scientific">Kibdelosporangium banguiense</name>
    <dbReference type="NCBI Taxonomy" id="1365924"/>
    <lineage>
        <taxon>Bacteria</taxon>
        <taxon>Bacillati</taxon>
        <taxon>Actinomycetota</taxon>
        <taxon>Actinomycetes</taxon>
        <taxon>Pseudonocardiales</taxon>
        <taxon>Pseudonocardiaceae</taxon>
        <taxon>Kibdelosporangium</taxon>
    </lineage>
</organism>
<evidence type="ECO:0000313" key="2">
    <source>
        <dbReference type="EMBL" id="MBP2325851.1"/>
    </source>
</evidence>
<dbReference type="InterPro" id="IPR029062">
    <property type="entry name" value="Class_I_gatase-like"/>
</dbReference>
<accession>A0ABS4TN61</accession>
<dbReference type="RefSeq" id="WP_245378464.1">
    <property type="nucleotide sequence ID" value="NZ_JAGINW010000001.1"/>
</dbReference>
<dbReference type="InterPro" id="IPR000772">
    <property type="entry name" value="Ricin_B_lectin"/>
</dbReference>
<evidence type="ECO:0000259" key="1">
    <source>
        <dbReference type="SMART" id="SM00458"/>
    </source>
</evidence>
<sequence length="424" mass="46039">MSKNAGKMMRALVILGLLLGVILVPAPRNAEAAPQFNVIAFYHGTFDTGHIAFVREANPWFTSAAAQNNFSYTGSTNWDLLNDISPSRYQVVMFLDDLPSSASQRAGFQRYMENGGGFFGFHVSAFTQNASGWPWYHNTFLGSGNFRNNTWGPTTAVLQTENRTHPATKRLPATFTSSVSEWYSWNNDLRTNPSISILASVHPSSFPLGTDPAQSWRSGYYPIMWTNKNFKMVYANFGHNAVNGSGQGTSSTFASPSQNDFIVDTLLWLGGGTIPPPGPIPPNQWFSVINKGTSKCVDARSAATADGTAIQQYTCNGSNAQQYQFQSTSGGFLRINNRNNPAQVIDVANVSAADNAVLQLWAYGGGNNQQWQAVTEDGGYFRFVSRHSAKCLTVPGGSTADSVQLVQLACNGSAAQSFRLNQLG</sequence>
<dbReference type="SUPFAM" id="SSF50370">
    <property type="entry name" value="Ricin B-like lectins"/>
    <property type="match status" value="1"/>
</dbReference>
<keyword evidence="3" id="KW-1185">Reference proteome</keyword>
<reference evidence="2 3" key="1">
    <citation type="submission" date="2021-03" db="EMBL/GenBank/DDBJ databases">
        <title>Sequencing the genomes of 1000 actinobacteria strains.</title>
        <authorList>
            <person name="Klenk H.-P."/>
        </authorList>
    </citation>
    <scope>NUCLEOTIDE SEQUENCE [LARGE SCALE GENOMIC DNA]</scope>
    <source>
        <strain evidence="2 3">DSM 46670</strain>
    </source>
</reference>